<feature type="chain" id="PRO_5047291783" evidence="1">
    <location>
        <begin position="29"/>
        <end position="461"/>
    </location>
</feature>
<reference evidence="4" key="1">
    <citation type="submission" date="2021-08" db="EMBL/GenBank/DDBJ databases">
        <title>Sphingopyxis panaciterrulae sp. nov., isolated from the surface water of the Yellow Sea.</title>
        <authorList>
            <person name="Gao Z."/>
            <person name="Zhang D."/>
            <person name="Zhang A."/>
        </authorList>
    </citation>
    <scope>NUCLEOTIDE SEQUENCE</scope>
    <source>
        <strain evidence="4">XHP0097</strain>
    </source>
</reference>
<dbReference type="SUPFAM" id="SSF51445">
    <property type="entry name" value="(Trans)glycosidases"/>
    <property type="match status" value="1"/>
</dbReference>
<evidence type="ECO:0000313" key="4">
    <source>
        <dbReference type="EMBL" id="MBY4637643.1"/>
    </source>
</evidence>
<dbReference type="Proteomes" id="UP001166571">
    <property type="component" value="Unassembled WGS sequence"/>
</dbReference>
<name>A0ABS7MF43_9SPHN</name>
<organism evidence="4 5">
    <name type="scientific">Sphingopyxis jiangsuensis</name>
    <dbReference type="NCBI Taxonomy" id="2871171"/>
    <lineage>
        <taxon>Bacteria</taxon>
        <taxon>Pseudomonadati</taxon>
        <taxon>Pseudomonadota</taxon>
        <taxon>Alphaproteobacteria</taxon>
        <taxon>Sphingomonadales</taxon>
        <taxon>Sphingomonadaceae</taxon>
        <taxon>Sphingopyxis</taxon>
    </lineage>
</organism>
<keyword evidence="5" id="KW-1185">Reference proteome</keyword>
<evidence type="ECO:0000259" key="2">
    <source>
        <dbReference type="Pfam" id="PF12904"/>
    </source>
</evidence>
<dbReference type="PANTHER" id="PTHR37836">
    <property type="entry name" value="LMO1036 PROTEIN"/>
    <property type="match status" value="1"/>
</dbReference>
<dbReference type="InterPro" id="IPR025277">
    <property type="entry name" value="Apiosidase-like_cat_dom"/>
</dbReference>
<protein>
    <submittedName>
        <fullName evidence="4">Glycoside hydrolase family 140 protein</fullName>
    </submittedName>
</protein>
<dbReference type="InterPro" id="IPR024749">
    <property type="entry name" value="Collagen-bd_put"/>
</dbReference>
<keyword evidence="4" id="KW-0378">Hydrolase</keyword>
<dbReference type="Pfam" id="PF12904">
    <property type="entry name" value="Collagen_bind_2"/>
    <property type="match status" value="1"/>
</dbReference>
<dbReference type="EMBL" id="JAILXK010000002">
    <property type="protein sequence ID" value="MBY4637643.1"/>
    <property type="molecule type" value="Genomic_DNA"/>
</dbReference>
<sequence>MTATNGRRWHVAITGALTLGLLTTAAHAQRQIEVAPNGRHLQTDDGKPFFYLGDTAWALFHRLTIEEADRYLRDRAEKGFNVVQAVALAELRGLDEPNAYGHLPLVNRDPATPNTAYFDHVDRVVARANELGLTVGLLPSWGRYWRDGDAQIFTPASALAYGRFLGKRYRDAKLIWILGGDSNVRSANERAIIDALARGLREGDGGRHLITFHPRGPGLSSVQVRDAKWLDFYMNQSSHAARDLDTGLYAEHDRALSPRRPVIDGEPRYEGIPVGFYNQGHDPRLRFDDDDTRQAAWWSILAGAAGHAYGNNNVWQMWAPGREPAIGANRPWFEAIEDPGARQMGILRRFMEANAFQTLEPRQDLILDGPTQGGAKVRAARAADGKRIIVYSPHGKPFTLDLREVAGAMHKQSWFDPRYGASYLFRTEQSQGIQSFVPPSSGEGEDWVLLIEQADGDTGAP</sequence>
<dbReference type="GO" id="GO:0016787">
    <property type="term" value="F:hydrolase activity"/>
    <property type="evidence" value="ECO:0007669"/>
    <property type="project" value="UniProtKB-KW"/>
</dbReference>
<evidence type="ECO:0000259" key="3">
    <source>
        <dbReference type="Pfam" id="PF13204"/>
    </source>
</evidence>
<gene>
    <name evidence="4" type="ORF">K5P26_10900</name>
</gene>
<accession>A0ABS7MF43</accession>
<dbReference type="RefSeq" id="WP_222136873.1">
    <property type="nucleotide sequence ID" value="NZ_JAILXK010000002.1"/>
</dbReference>
<keyword evidence="1" id="KW-0732">Signal</keyword>
<proteinExistence type="predicted"/>
<feature type="domain" description="Apiosidase-like catalytic" evidence="3">
    <location>
        <begin position="36"/>
        <end position="356"/>
    </location>
</feature>
<feature type="domain" description="Putative collagen-binding" evidence="2">
    <location>
        <begin position="361"/>
        <end position="452"/>
    </location>
</feature>
<dbReference type="PANTHER" id="PTHR37836:SF3">
    <property type="entry name" value="ENDOGLUCANASE"/>
    <property type="match status" value="1"/>
</dbReference>
<dbReference type="InterPro" id="IPR017853">
    <property type="entry name" value="GH"/>
</dbReference>
<dbReference type="Gene3D" id="3.20.20.80">
    <property type="entry name" value="Glycosidases"/>
    <property type="match status" value="1"/>
</dbReference>
<evidence type="ECO:0000256" key="1">
    <source>
        <dbReference type="SAM" id="SignalP"/>
    </source>
</evidence>
<feature type="signal peptide" evidence="1">
    <location>
        <begin position="1"/>
        <end position="28"/>
    </location>
</feature>
<evidence type="ECO:0000313" key="5">
    <source>
        <dbReference type="Proteomes" id="UP001166571"/>
    </source>
</evidence>
<comment type="caution">
    <text evidence="4">The sequence shown here is derived from an EMBL/GenBank/DDBJ whole genome shotgun (WGS) entry which is preliminary data.</text>
</comment>
<dbReference type="Pfam" id="PF13204">
    <property type="entry name" value="Apiosidase"/>
    <property type="match status" value="1"/>
</dbReference>